<dbReference type="GO" id="GO:0016567">
    <property type="term" value="P:protein ubiquitination"/>
    <property type="evidence" value="ECO:0007669"/>
    <property type="project" value="InterPro"/>
</dbReference>
<dbReference type="AlphaFoldDB" id="A0A8B7XMA3"/>
<evidence type="ECO:0000256" key="9">
    <source>
        <dbReference type="ARBA" id="ARBA00023306"/>
    </source>
</evidence>
<name>A0A8B7XMA3_ACAPL</name>
<dbReference type="OrthoDB" id="10068198at2759"/>
<dbReference type="InterPro" id="IPR029169">
    <property type="entry name" value="PCNP"/>
</dbReference>
<evidence type="ECO:0000256" key="7">
    <source>
        <dbReference type="ARBA" id="ARBA00022990"/>
    </source>
</evidence>
<sequence length="200" mass="21805">MADRVEERVKPAADNEGVEDTANCKKTTDPHQPTARPEISHNVPPPSLPSGEKRKAPSSPDEGMQKKAKPFTMNFGTKAKGGTGEIEKNNGVKSGGSTMKCETAKPVKSISLKLAQKPKEAELKAPTSRAVAKAFAEDSDEDEEEMPPEAKMRMKNIGRETPTSAGPNSYNKSKYGFNDHARVWKKSVDAKLEKPNKDKK</sequence>
<reference evidence="12" key="1">
    <citation type="submission" date="2025-08" db="UniProtKB">
        <authorList>
            <consortium name="RefSeq"/>
        </authorList>
    </citation>
    <scope>IDENTIFICATION</scope>
</reference>
<feature type="compositionally biased region" description="Polar residues" evidence="10">
    <location>
        <begin position="161"/>
        <end position="172"/>
    </location>
</feature>
<evidence type="ECO:0000256" key="3">
    <source>
        <dbReference type="ARBA" id="ARBA00011097"/>
    </source>
</evidence>
<keyword evidence="7" id="KW-0007">Acetylation</keyword>
<evidence type="ECO:0000256" key="6">
    <source>
        <dbReference type="ARBA" id="ARBA00022843"/>
    </source>
</evidence>
<dbReference type="GO" id="GO:0005634">
    <property type="term" value="C:nucleus"/>
    <property type="evidence" value="ECO:0007669"/>
    <property type="project" value="UniProtKB-SubCell"/>
</dbReference>
<feature type="region of interest" description="Disordered" evidence="10">
    <location>
        <begin position="1"/>
        <end position="105"/>
    </location>
</feature>
<keyword evidence="6" id="KW-0832">Ubl conjugation</keyword>
<keyword evidence="8" id="KW-0539">Nucleus</keyword>
<dbReference type="GO" id="GO:0043161">
    <property type="term" value="P:proteasome-mediated ubiquitin-dependent protein catabolic process"/>
    <property type="evidence" value="ECO:0007669"/>
    <property type="project" value="TreeGrafter"/>
</dbReference>
<keyword evidence="5" id="KW-0597">Phosphoprotein</keyword>
<evidence type="ECO:0000256" key="10">
    <source>
        <dbReference type="SAM" id="MobiDB-lite"/>
    </source>
</evidence>
<comment type="subcellular location">
    <subcellularLocation>
        <location evidence="2">Nucleus</location>
    </subcellularLocation>
</comment>
<dbReference type="OMA" id="NDHARVW"/>
<evidence type="ECO:0000256" key="8">
    <source>
        <dbReference type="ARBA" id="ARBA00023242"/>
    </source>
</evidence>
<keyword evidence="11" id="KW-1185">Reference proteome</keyword>
<evidence type="ECO:0000256" key="4">
    <source>
        <dbReference type="ARBA" id="ARBA00022059"/>
    </source>
</evidence>
<feature type="region of interest" description="Disordered" evidence="10">
    <location>
        <begin position="119"/>
        <end position="177"/>
    </location>
</feature>
<evidence type="ECO:0000313" key="12">
    <source>
        <dbReference type="RefSeq" id="XP_022081944.1"/>
    </source>
</evidence>
<organism evidence="11 12">
    <name type="scientific">Acanthaster planci</name>
    <name type="common">Crown-of-thorns starfish</name>
    <dbReference type="NCBI Taxonomy" id="133434"/>
    <lineage>
        <taxon>Eukaryota</taxon>
        <taxon>Metazoa</taxon>
        <taxon>Echinodermata</taxon>
        <taxon>Eleutherozoa</taxon>
        <taxon>Asterozoa</taxon>
        <taxon>Asteroidea</taxon>
        <taxon>Valvatacea</taxon>
        <taxon>Valvatida</taxon>
        <taxon>Acanthasteridae</taxon>
        <taxon>Acanthaster</taxon>
    </lineage>
</organism>
<evidence type="ECO:0000256" key="2">
    <source>
        <dbReference type="ARBA" id="ARBA00004123"/>
    </source>
</evidence>
<evidence type="ECO:0000256" key="5">
    <source>
        <dbReference type="ARBA" id="ARBA00022553"/>
    </source>
</evidence>
<dbReference type="GeneID" id="110974533"/>
<accession>A0A8B7XMA3</accession>
<evidence type="ECO:0000313" key="11">
    <source>
        <dbReference type="Proteomes" id="UP000694845"/>
    </source>
</evidence>
<protein>
    <recommendedName>
        <fullName evidence="4">PEST proteolytic signal-containing nuclear protein</fullName>
    </recommendedName>
</protein>
<comment type="function">
    <text evidence="1">May be involved in cell cycle regulation.</text>
</comment>
<proteinExistence type="predicted"/>
<gene>
    <name evidence="12" type="primary">LOC110974533</name>
</gene>
<keyword evidence="9" id="KW-0131">Cell cycle</keyword>
<feature type="compositionally biased region" description="Acidic residues" evidence="10">
    <location>
        <begin position="137"/>
        <end position="147"/>
    </location>
</feature>
<dbReference type="PANTHER" id="PTHR16523">
    <property type="entry name" value="PEST PROTEOLYTIC SIGNAL-CONTAINING NUCLEAR PROTEIN"/>
    <property type="match status" value="1"/>
</dbReference>
<evidence type="ECO:0000256" key="1">
    <source>
        <dbReference type="ARBA" id="ARBA00002646"/>
    </source>
</evidence>
<dbReference type="Proteomes" id="UP000694845">
    <property type="component" value="Unplaced"/>
</dbReference>
<dbReference type="KEGG" id="aplc:110974533"/>
<dbReference type="RefSeq" id="XP_022081944.1">
    <property type="nucleotide sequence ID" value="XM_022226252.1"/>
</dbReference>
<feature type="compositionally biased region" description="Basic and acidic residues" evidence="10">
    <location>
        <begin position="1"/>
        <end position="13"/>
    </location>
</feature>
<dbReference type="Pfam" id="PF15473">
    <property type="entry name" value="PCNP"/>
    <property type="match status" value="1"/>
</dbReference>
<dbReference type="PANTHER" id="PTHR16523:SF6">
    <property type="entry name" value="PEST PROTEOLYTIC SIGNAL-CONTAINING NUCLEAR PROTEIN"/>
    <property type="match status" value="1"/>
</dbReference>
<comment type="subunit">
    <text evidence="3">Interacts with UHRF2/NIRF.</text>
</comment>